<dbReference type="Gene3D" id="2.60.40.4140">
    <property type="match status" value="1"/>
</dbReference>
<protein>
    <submittedName>
        <fullName evidence="1">DUF4625 domain-containing protein</fullName>
    </submittedName>
</protein>
<evidence type="ECO:0000313" key="2">
    <source>
        <dbReference type="Proteomes" id="UP001065174"/>
    </source>
</evidence>
<keyword evidence="2" id="KW-1185">Reference proteome</keyword>
<gene>
    <name evidence="1" type="ORF">N6H18_03340</name>
</gene>
<sequence>MKLNLILLMTIFLLTACDKDDNEVNDDQAPYISDILHDGINVKGDAFETFQGEKLQITIIATDGGFIESMHVTVRQTESTGEGLNTTSLEYNETFTIDQYETATQVVLIAAEISETTDLGVYQIDVEVTDDSGNASISTTSFTLIAATIEQ</sequence>
<accession>A0ABY6CRM1</accession>
<evidence type="ECO:0000313" key="1">
    <source>
        <dbReference type="EMBL" id="UXP32989.1"/>
    </source>
</evidence>
<dbReference type="PROSITE" id="PS51257">
    <property type="entry name" value="PROKAR_LIPOPROTEIN"/>
    <property type="match status" value="1"/>
</dbReference>
<dbReference type="Pfam" id="PF15418">
    <property type="entry name" value="DUF4625"/>
    <property type="match status" value="1"/>
</dbReference>
<organism evidence="1 2">
    <name type="scientific">Reichenbachiella agarivorans</name>
    <dbReference type="NCBI Taxonomy" id="2979464"/>
    <lineage>
        <taxon>Bacteria</taxon>
        <taxon>Pseudomonadati</taxon>
        <taxon>Bacteroidota</taxon>
        <taxon>Cytophagia</taxon>
        <taxon>Cytophagales</taxon>
        <taxon>Reichenbachiellaceae</taxon>
        <taxon>Reichenbachiella</taxon>
    </lineage>
</organism>
<reference evidence="1" key="1">
    <citation type="submission" date="2022-09" db="EMBL/GenBank/DDBJ databases">
        <title>Comparative genomics and taxonomic characterization of three novel marine species of genus Reichenbachiella exhibiting antioxidant and polysaccharide degradation activities.</title>
        <authorList>
            <person name="Muhammad N."/>
            <person name="Lee Y.-J."/>
            <person name="Ko J."/>
            <person name="Kim S.-G."/>
        </authorList>
    </citation>
    <scope>NUCLEOTIDE SEQUENCE</scope>
    <source>
        <strain evidence="1">BKB1-1</strain>
    </source>
</reference>
<name>A0ABY6CRM1_9BACT</name>
<proteinExistence type="predicted"/>
<dbReference type="RefSeq" id="WP_262310420.1">
    <property type="nucleotide sequence ID" value="NZ_CP106679.1"/>
</dbReference>
<dbReference type="InterPro" id="IPR027829">
    <property type="entry name" value="DUF4625"/>
</dbReference>
<dbReference type="EMBL" id="CP106679">
    <property type="protein sequence ID" value="UXP32989.1"/>
    <property type="molecule type" value="Genomic_DNA"/>
</dbReference>
<dbReference type="Proteomes" id="UP001065174">
    <property type="component" value="Chromosome"/>
</dbReference>